<dbReference type="SUPFAM" id="SSF81653">
    <property type="entry name" value="Calcium ATPase, transduction domain A"/>
    <property type="match status" value="1"/>
</dbReference>
<proteinExistence type="inferred from homology"/>
<dbReference type="Gene3D" id="2.70.150.10">
    <property type="entry name" value="Calcium-transporting ATPase, cytoplasmic transduction domain A"/>
    <property type="match status" value="1"/>
</dbReference>
<keyword evidence="4 10" id="KW-0812">Transmembrane</keyword>
<feature type="transmembrane region" description="Helical" evidence="10">
    <location>
        <begin position="679"/>
        <end position="700"/>
    </location>
</feature>
<dbReference type="SUPFAM" id="SSF81665">
    <property type="entry name" value="Calcium ATPase, transmembrane domain M"/>
    <property type="match status" value="1"/>
</dbReference>
<keyword evidence="7" id="KW-1278">Translocase</keyword>
<dbReference type="SFLD" id="SFLDS00003">
    <property type="entry name" value="Haloacid_Dehalogenase"/>
    <property type="match status" value="1"/>
</dbReference>
<dbReference type="InterPro" id="IPR006068">
    <property type="entry name" value="ATPase_P-typ_cation-transptr_C"/>
</dbReference>
<dbReference type="InterPro" id="IPR050510">
    <property type="entry name" value="Cation_transp_ATPase_P-type"/>
</dbReference>
<dbReference type="PRINTS" id="PR00119">
    <property type="entry name" value="CATATPASE"/>
</dbReference>
<dbReference type="Gene3D" id="1.20.1110.10">
    <property type="entry name" value="Calcium-transporting ATPase, transmembrane domain"/>
    <property type="match status" value="1"/>
</dbReference>
<dbReference type="PANTHER" id="PTHR43294:SF21">
    <property type="entry name" value="CATION TRANSPORTING ATPASE"/>
    <property type="match status" value="1"/>
</dbReference>
<evidence type="ECO:0000256" key="3">
    <source>
        <dbReference type="ARBA" id="ARBA00022475"/>
    </source>
</evidence>
<dbReference type="Gene3D" id="3.40.1110.10">
    <property type="entry name" value="Calcium-transporting ATPase, cytoplasmic domain N"/>
    <property type="match status" value="1"/>
</dbReference>
<evidence type="ECO:0000256" key="6">
    <source>
        <dbReference type="ARBA" id="ARBA00022840"/>
    </source>
</evidence>
<dbReference type="InterPro" id="IPR018303">
    <property type="entry name" value="ATPase_P-typ_P_site"/>
</dbReference>
<feature type="transmembrane region" description="Helical" evidence="10">
    <location>
        <begin position="62"/>
        <end position="80"/>
    </location>
</feature>
<feature type="transmembrane region" description="Helical" evidence="10">
    <location>
        <begin position="783"/>
        <end position="801"/>
    </location>
</feature>
<comment type="caution">
    <text evidence="12">The sequence shown here is derived from an EMBL/GenBank/DDBJ whole genome shotgun (WGS) entry which is preliminary data.</text>
</comment>
<name>A0ABY0IC28_9BACT</name>
<keyword evidence="8 10" id="KW-1133">Transmembrane helix</keyword>
<keyword evidence="13" id="KW-1185">Reference proteome</keyword>
<dbReference type="SFLD" id="SFLDF00027">
    <property type="entry name" value="p-type_atpase"/>
    <property type="match status" value="1"/>
</dbReference>
<dbReference type="Proteomes" id="UP000443582">
    <property type="component" value="Unassembled WGS sequence"/>
</dbReference>
<dbReference type="InterPro" id="IPR004014">
    <property type="entry name" value="ATPase_P-typ_cation-transptr_N"/>
</dbReference>
<dbReference type="Pfam" id="PF00690">
    <property type="entry name" value="Cation_ATPase_N"/>
    <property type="match status" value="1"/>
</dbReference>
<dbReference type="Pfam" id="PF00689">
    <property type="entry name" value="Cation_ATPase_C"/>
    <property type="match status" value="1"/>
</dbReference>
<comment type="similarity">
    <text evidence="2">Belongs to the cation transport ATPase (P-type) (TC 3.A.3) family. Type IIA subfamily.</text>
</comment>
<evidence type="ECO:0000259" key="11">
    <source>
        <dbReference type="SMART" id="SM00831"/>
    </source>
</evidence>
<feature type="transmembrane region" description="Helical" evidence="10">
    <location>
        <begin position="706"/>
        <end position="726"/>
    </location>
</feature>
<dbReference type="SUPFAM" id="SSF56784">
    <property type="entry name" value="HAD-like"/>
    <property type="match status" value="1"/>
</dbReference>
<dbReference type="EMBL" id="QDKL01000003">
    <property type="protein sequence ID" value="RZF20519.1"/>
    <property type="molecule type" value="Genomic_DNA"/>
</dbReference>
<evidence type="ECO:0000313" key="12">
    <source>
        <dbReference type="EMBL" id="RZF20519.1"/>
    </source>
</evidence>
<keyword evidence="6" id="KW-0067">ATP-binding</keyword>
<feature type="transmembrane region" description="Helical" evidence="10">
    <location>
        <begin position="753"/>
        <end position="771"/>
    </location>
</feature>
<evidence type="ECO:0000256" key="9">
    <source>
        <dbReference type="ARBA" id="ARBA00023136"/>
    </source>
</evidence>
<dbReference type="PRINTS" id="PR00120">
    <property type="entry name" value="HATPASE"/>
</dbReference>
<dbReference type="Pfam" id="PF00122">
    <property type="entry name" value="E1-E2_ATPase"/>
    <property type="match status" value="1"/>
</dbReference>
<feature type="domain" description="Cation-transporting P-type ATPase N-terminal" evidence="11">
    <location>
        <begin position="8"/>
        <end position="82"/>
    </location>
</feature>
<dbReference type="InterPro" id="IPR023298">
    <property type="entry name" value="ATPase_P-typ_TM_dom_sf"/>
</dbReference>
<dbReference type="InterPro" id="IPR008250">
    <property type="entry name" value="ATPase_P-typ_transduc_dom_A_sf"/>
</dbReference>
<dbReference type="NCBIfam" id="TIGR01494">
    <property type="entry name" value="ATPase_P-type"/>
    <property type="match status" value="2"/>
</dbReference>
<dbReference type="PROSITE" id="PS00154">
    <property type="entry name" value="ATPASE_E1_E2"/>
    <property type="match status" value="1"/>
</dbReference>
<evidence type="ECO:0000256" key="10">
    <source>
        <dbReference type="SAM" id="Phobius"/>
    </source>
</evidence>
<comment type="subcellular location">
    <subcellularLocation>
        <location evidence="1">Cell membrane</location>
        <topology evidence="1">Multi-pass membrane protein</topology>
    </subcellularLocation>
</comment>
<dbReference type="InterPro" id="IPR001757">
    <property type="entry name" value="P_typ_ATPase"/>
</dbReference>
<dbReference type="InterPro" id="IPR023214">
    <property type="entry name" value="HAD_sf"/>
</dbReference>
<dbReference type="InterPro" id="IPR023299">
    <property type="entry name" value="ATPase_P-typ_cyto_dom_N"/>
</dbReference>
<sequence length="881" mass="96157">MTTSKSLPYSKKSIEDILNELESDIKNGLSQEEVIKKTSKYGKNILTIKPPISKLSILIRQLKSIIVLLLALACATSFFMGHVIEGLTVVAVLIINTALGFFTELKAVRSMEALKKIGVSKSGVIRNAQAINLDTKELVPGDIVIFEAGDVVGADIRIIEANNINVNESILTGESAPVDKTAETLSKDTIIAERNNILYKGTSITRGSGKGIVIATAMMTEVGQIAKAIQQEKEEVTPLEKRLDKLGGQIVWFSLAIAILIAISGVMAGKSFILMLETAIALAIATIPEGLPIVATLALAKGMWRMAENNALINKLAAVETLGATSIIFTDKTGTLTENRMKVRLMKGHGDTYNLDDHHNLQENTELKKLIKVGLLCNNSKINHENSDKNIGDPMEIALLNAANKFNIRRDEVLKTTPELKEVPFDSSTLMMATYHQSDKQIIVAVKGAPEAVIAACTNIETDDGALDFSDDLKLKWKTENDLLAADGLRILALATKTVSSINEPPYKGLNFLGLVGLLDPARSDVKDAITKSKEAGIRTIMVTGDQEGTALKIAKEIGLIEESNNLSINGKVLGPKEEWNESLRDKVNQTQVFSRVSPAQKLDLIEYFQAKNAVVAMTGDGVNDAPALKNADIGIAMGQRGTQIAKEASDMVLQDDRFNTIILAIKQGRIIYSNIQRFVVYLLSCNISEILIVSIASFINAPLPLLPLQILFLNLVTDVFPALALGMGEGDHTYLEERPRPRNEQIITKRKWGLISLYGAILTACVLTGFLYTLKTTNDDKAALTVSFLSLAFGQVFHVFNMRLEKSNLFINEITRNIHVWGAVVLCTIILLAAVFIPGLRSILSLKLIDKQSWLIVGYSSLAPLIIIQILAKFRLGIRI</sequence>
<evidence type="ECO:0000313" key="13">
    <source>
        <dbReference type="Proteomes" id="UP000443582"/>
    </source>
</evidence>
<organism evidence="12 13">
    <name type="scientific">Halobacteriovorax vibrionivorans</name>
    <dbReference type="NCBI Taxonomy" id="2152716"/>
    <lineage>
        <taxon>Bacteria</taxon>
        <taxon>Pseudomonadati</taxon>
        <taxon>Bdellovibrionota</taxon>
        <taxon>Bacteriovoracia</taxon>
        <taxon>Bacteriovoracales</taxon>
        <taxon>Halobacteriovoraceae</taxon>
        <taxon>Halobacteriovorax</taxon>
    </lineage>
</organism>
<dbReference type="Pfam" id="PF08282">
    <property type="entry name" value="Hydrolase_3"/>
    <property type="match status" value="1"/>
</dbReference>
<keyword evidence="9 10" id="KW-0472">Membrane</keyword>
<dbReference type="InterPro" id="IPR036412">
    <property type="entry name" value="HAD-like_sf"/>
</dbReference>
<dbReference type="SFLD" id="SFLDG00002">
    <property type="entry name" value="C1.7:_P-type_atpase_like"/>
    <property type="match status" value="1"/>
</dbReference>
<dbReference type="InterPro" id="IPR059000">
    <property type="entry name" value="ATPase_P-type_domA"/>
</dbReference>
<dbReference type="InterPro" id="IPR044492">
    <property type="entry name" value="P_typ_ATPase_HD_dom"/>
</dbReference>
<dbReference type="Pfam" id="PF13246">
    <property type="entry name" value="Cation_ATPase"/>
    <property type="match status" value="1"/>
</dbReference>
<feature type="transmembrane region" description="Helical" evidence="10">
    <location>
        <begin position="279"/>
        <end position="300"/>
    </location>
</feature>
<feature type="transmembrane region" description="Helical" evidence="10">
    <location>
        <begin position="250"/>
        <end position="273"/>
    </location>
</feature>
<evidence type="ECO:0000256" key="5">
    <source>
        <dbReference type="ARBA" id="ARBA00022741"/>
    </source>
</evidence>
<gene>
    <name evidence="12" type="ORF">DAY19_11065</name>
</gene>
<feature type="transmembrane region" description="Helical" evidence="10">
    <location>
        <begin position="853"/>
        <end position="873"/>
    </location>
</feature>
<dbReference type="PANTHER" id="PTHR43294">
    <property type="entry name" value="SODIUM/POTASSIUM-TRANSPORTING ATPASE SUBUNIT ALPHA"/>
    <property type="match status" value="1"/>
</dbReference>
<dbReference type="SMART" id="SM00831">
    <property type="entry name" value="Cation_ATPase_N"/>
    <property type="match status" value="1"/>
</dbReference>
<dbReference type="Gene3D" id="3.40.50.1000">
    <property type="entry name" value="HAD superfamily/HAD-like"/>
    <property type="match status" value="1"/>
</dbReference>
<evidence type="ECO:0000256" key="7">
    <source>
        <dbReference type="ARBA" id="ARBA00022967"/>
    </source>
</evidence>
<evidence type="ECO:0000256" key="4">
    <source>
        <dbReference type="ARBA" id="ARBA00022692"/>
    </source>
</evidence>
<dbReference type="RefSeq" id="WP_115362411.1">
    <property type="nucleotide sequence ID" value="NZ_QDKL01000003.1"/>
</dbReference>
<evidence type="ECO:0000256" key="2">
    <source>
        <dbReference type="ARBA" id="ARBA00005675"/>
    </source>
</evidence>
<feature type="transmembrane region" description="Helical" evidence="10">
    <location>
        <begin position="821"/>
        <end position="841"/>
    </location>
</feature>
<feature type="transmembrane region" description="Helical" evidence="10">
    <location>
        <begin position="86"/>
        <end position="105"/>
    </location>
</feature>
<evidence type="ECO:0000256" key="1">
    <source>
        <dbReference type="ARBA" id="ARBA00004651"/>
    </source>
</evidence>
<keyword evidence="5" id="KW-0547">Nucleotide-binding</keyword>
<evidence type="ECO:0000256" key="8">
    <source>
        <dbReference type="ARBA" id="ARBA00022989"/>
    </source>
</evidence>
<protein>
    <submittedName>
        <fullName evidence="12">Cation-transporting P-type ATPase</fullName>
    </submittedName>
</protein>
<reference evidence="13" key="1">
    <citation type="journal article" date="2019" name="Int. J. Syst. Evol. Microbiol.">
        <title>Halobacteriovorax valvorus sp. nov., a novel prokaryotic predator isolated from coastal seawater of China.</title>
        <authorList>
            <person name="Chen M.-X."/>
        </authorList>
    </citation>
    <scope>NUCLEOTIDE SEQUENCE [LARGE SCALE GENOMIC DNA]</scope>
    <source>
        <strain evidence="13">BL9</strain>
    </source>
</reference>
<keyword evidence="3" id="KW-1003">Cell membrane</keyword>
<accession>A0ABY0IC28</accession>